<dbReference type="AlphaFoldDB" id="A0A645B9P4"/>
<name>A0A645B9P4_9ZZZZ</name>
<organism evidence="2">
    <name type="scientific">bioreactor metagenome</name>
    <dbReference type="NCBI Taxonomy" id="1076179"/>
    <lineage>
        <taxon>unclassified sequences</taxon>
        <taxon>metagenomes</taxon>
        <taxon>ecological metagenomes</taxon>
    </lineage>
</organism>
<comment type="caution">
    <text evidence="2">The sequence shown here is derived from an EMBL/GenBank/DDBJ whole genome shotgun (WGS) entry which is preliminary data.</text>
</comment>
<accession>A0A645B9P4</accession>
<sequence>MNKSKLSKTTIQYNHVQVVPFSKEEKEIVTVASRLSETRRPVFFKRAILSYCEHIITDHQASLTPVSPSPDQEVGEASLSNDK</sequence>
<dbReference type="EMBL" id="VSSQ01018742">
    <property type="protein sequence ID" value="MPM62200.1"/>
    <property type="molecule type" value="Genomic_DNA"/>
</dbReference>
<feature type="region of interest" description="Disordered" evidence="1">
    <location>
        <begin position="62"/>
        <end position="83"/>
    </location>
</feature>
<evidence type="ECO:0000313" key="2">
    <source>
        <dbReference type="EMBL" id="MPM62200.1"/>
    </source>
</evidence>
<evidence type="ECO:0000256" key="1">
    <source>
        <dbReference type="SAM" id="MobiDB-lite"/>
    </source>
</evidence>
<protein>
    <submittedName>
        <fullName evidence="2">Uncharacterized protein</fullName>
    </submittedName>
</protein>
<proteinExistence type="predicted"/>
<reference evidence="2" key="1">
    <citation type="submission" date="2019-08" db="EMBL/GenBank/DDBJ databases">
        <authorList>
            <person name="Kucharzyk K."/>
            <person name="Murdoch R.W."/>
            <person name="Higgins S."/>
            <person name="Loffler F."/>
        </authorList>
    </citation>
    <scope>NUCLEOTIDE SEQUENCE</scope>
</reference>
<gene>
    <name evidence="2" type="ORF">SDC9_109066</name>
</gene>